<organism evidence="1 2">
    <name type="scientific">Tannerella forsythia</name>
    <name type="common">Bacteroides forsythus</name>
    <dbReference type="NCBI Taxonomy" id="28112"/>
    <lineage>
        <taxon>Bacteria</taxon>
        <taxon>Pseudomonadati</taxon>
        <taxon>Bacteroidota</taxon>
        <taxon>Bacteroidia</taxon>
        <taxon>Bacteroidales</taxon>
        <taxon>Tannerellaceae</taxon>
        <taxon>Tannerella</taxon>
    </lineage>
</organism>
<dbReference type="SUPFAM" id="SSF52540">
    <property type="entry name" value="P-loop containing nucleoside triphosphate hydrolases"/>
    <property type="match status" value="1"/>
</dbReference>
<proteinExistence type="predicted"/>
<evidence type="ECO:0000313" key="1">
    <source>
        <dbReference type="EMBL" id="PDP44390.1"/>
    </source>
</evidence>
<reference evidence="1 2" key="1">
    <citation type="submission" date="2017-09" db="EMBL/GenBank/DDBJ databases">
        <title>Phase variable restriction modification systems are present in the genome sequences of periodontal pathogens Prevotella intermedia, Tannerella forsythia and Porphyromonas gingivalis.</title>
        <authorList>
            <person name="Haigh R.D."/>
            <person name="Crawford L."/>
            <person name="Ralph J."/>
            <person name="Wanford J."/>
            <person name="Vartoukian S.R."/>
            <person name="Hijazib K."/>
            <person name="Wade W."/>
            <person name="Oggioni M.R."/>
        </authorList>
    </citation>
    <scope>NUCLEOTIDE SEQUENCE [LARGE SCALE GENOMIC DNA]</scope>
    <source>
        <strain evidence="1 2">WW11663</strain>
    </source>
</reference>
<dbReference type="InterPro" id="IPR027417">
    <property type="entry name" value="P-loop_NTPase"/>
</dbReference>
<accession>A0A2A6EAG1</accession>
<sequence>MMISYRESLRRLRNPSFENIRAIARNFIPAADKDNAIPASSSFSAFDQDMLTDLCENGVLWKTKIDKTLETIPRKIFQDDVFEIIDWQCGQGIHTVCFFDFLKKNGIENRVRKITLIDSSREALERAVWHISPYMDDPDRISCVCKSVSEVRKKEIETRQPITFHFFTDVLEQPELDLKRIAELVGYGIHGKHYFFCTGNLMHNNRRIDAFYHYFDSPETLADEELYPNVRQSNGIKIKAFKLENSNFNLKYVNYYPAVQYHAAYRLDAVKRALQTADAEKTEALYRSLTCFEVSAHYDLGGGARENVHPLFAVLNNLVTRGRPTQASPLLEEAFAPLGNRRIDLDGDLRYDTRGLHAEDVFDALHIIDPRLNLDESNYNNKLLESDAEKTFITRIVPQPLRQLLQPQRNLYSLTKQKASHTQRIDFACEFPYPTKDEKDFWHDGCAIEIHETLFHSGMEQKRADKQRADDLSAIHWDCRQVPEEELGDSHFGFLGSEYVATVFKVFDRRFDDDWVRTLQYVLSPIAVARIQKVVLEAMISRRLEIARDMWSVLVIERDVPCAALALADLKEHFNHLTAMSAEYAGLTFPEVELTIVSTPEFIGSPLHGNTVPLAEVTDELRRKTYDLIIDISMLRRTDIENISFVGFTECRNQCFFHIRSSHYGRSTRHMYTTGRITYRPLTFKNARQQYETLPDTSQHLRYFLQLLFRKNDFIPGMLPVLSRILQNRCTVGLVPANGGKTVIRKLTAMMQPGITVIAVPDTEAVQVLHREWIDAGIDCVTALHAGLDRTERERRERRTESSETLIIALSYDQLGRFPLLQRFRYMQQTGVYFATGILDEVQGLSEWSPDFLPASMLAGQTLYRHTLPQQGKIALLGLTERASFDMLFDIEQALSPGDACPTDRDRLVLCKSAGVPESAYRKERYLRYFCGLEAENECIEHLIGYAPVSCLEGDRTIPAKGCYFPLTLDNLPDERILFLPYPATERDGPKDDRSKKDPLMLYTKAFYRMSTLGLMKQITFDEAQQQYRIVLQKQPAGGYYRQLRNYFLRYHTRKQAEQEMVRAENLSPKTTFHDALREELCRCLLYMNEFVYRRIALQQQETTEIIAGNGNPLTYHLTEDTQNGRVSSPDILFRYMHRIKDDATEQNGSPNSRVRELHEAVCTLRRSFDGNNPTLSLLNAFCLFHSGTDGEEMLECDLHESYENGMVGFYRSMANIADFRELFDAYNCYVRGETDYFATTGDWTEEVRIRIDIMRAADLLNLHLAQTKMIQHKYLEEWKQ</sequence>
<dbReference type="GeneID" id="34759194"/>
<dbReference type="EMBL" id="NSLJ01000007">
    <property type="protein sequence ID" value="PDP44390.1"/>
    <property type="molecule type" value="Genomic_DNA"/>
</dbReference>
<evidence type="ECO:0000313" key="2">
    <source>
        <dbReference type="Proteomes" id="UP000219259"/>
    </source>
</evidence>
<dbReference type="Proteomes" id="UP000219259">
    <property type="component" value="Unassembled WGS sequence"/>
</dbReference>
<comment type="caution">
    <text evidence="1">The sequence shown here is derived from an EMBL/GenBank/DDBJ whole genome shotgun (WGS) entry which is preliminary data.</text>
</comment>
<name>A0A2A6EAG1_TANFO</name>
<evidence type="ECO:0008006" key="3">
    <source>
        <dbReference type="Google" id="ProtNLM"/>
    </source>
</evidence>
<dbReference type="RefSeq" id="WP_041590839.1">
    <property type="nucleotide sequence ID" value="NZ_FMMM01000067.1"/>
</dbReference>
<protein>
    <recommendedName>
        <fullName evidence="3">Helicase ATP-binding domain-containing protein</fullName>
    </recommendedName>
</protein>
<dbReference type="Gene3D" id="3.40.50.300">
    <property type="entry name" value="P-loop containing nucleotide triphosphate hydrolases"/>
    <property type="match status" value="1"/>
</dbReference>
<gene>
    <name evidence="1" type="ORF">CLI86_03885</name>
</gene>
<dbReference type="OrthoDB" id="9763310at2"/>